<name>A0A177NSF6_9GAMM</name>
<evidence type="ECO:0000256" key="1">
    <source>
        <dbReference type="ARBA" id="ARBA00022714"/>
    </source>
</evidence>
<reference evidence="8 9" key="1">
    <citation type="submission" date="2016-03" db="EMBL/GenBank/DDBJ databases">
        <authorList>
            <person name="Ploux O."/>
        </authorList>
    </citation>
    <scope>NUCLEOTIDE SEQUENCE [LARGE SCALE GENOMIC DNA]</scope>
    <source>
        <strain evidence="8 9">R-45378</strain>
    </source>
</reference>
<keyword evidence="4" id="KW-0411">Iron-sulfur</keyword>
<dbReference type="Proteomes" id="UP000077857">
    <property type="component" value="Unassembled WGS sequence"/>
</dbReference>
<keyword evidence="1" id="KW-0001">2Fe-2S</keyword>
<evidence type="ECO:0000256" key="4">
    <source>
        <dbReference type="ARBA" id="ARBA00023014"/>
    </source>
</evidence>
<evidence type="ECO:0000313" key="8">
    <source>
        <dbReference type="EMBL" id="OAI20223.1"/>
    </source>
</evidence>
<protein>
    <submittedName>
        <fullName evidence="8">Glutaredoxin</fullName>
    </submittedName>
</protein>
<evidence type="ECO:0000256" key="3">
    <source>
        <dbReference type="ARBA" id="ARBA00023004"/>
    </source>
</evidence>
<dbReference type="Gene3D" id="3.30.300.90">
    <property type="entry name" value="BolA-like"/>
    <property type="match status" value="1"/>
</dbReference>
<dbReference type="InterPro" id="IPR036065">
    <property type="entry name" value="BolA-like_sf"/>
</dbReference>
<keyword evidence="3" id="KW-0408">Iron</keyword>
<organism evidence="8 9">
    <name type="scientific">Methylomonas koyamae</name>
    <dbReference type="NCBI Taxonomy" id="702114"/>
    <lineage>
        <taxon>Bacteria</taxon>
        <taxon>Pseudomonadati</taxon>
        <taxon>Pseudomonadota</taxon>
        <taxon>Gammaproteobacteria</taxon>
        <taxon>Methylococcales</taxon>
        <taxon>Methylococcaceae</taxon>
        <taxon>Methylomonas</taxon>
    </lineage>
</organism>
<comment type="caution">
    <text evidence="8">The sequence shown here is derived from an EMBL/GenBank/DDBJ whole genome shotgun (WGS) entry which is preliminary data.</text>
</comment>
<dbReference type="Gene3D" id="3.40.30.10">
    <property type="entry name" value="Glutaredoxin"/>
    <property type="match status" value="1"/>
</dbReference>
<dbReference type="SUPFAM" id="SSF52833">
    <property type="entry name" value="Thioredoxin-like"/>
    <property type="match status" value="1"/>
</dbReference>
<dbReference type="InterPro" id="IPR004480">
    <property type="entry name" value="Monothiol_GRX-rel"/>
</dbReference>
<dbReference type="PANTHER" id="PTHR10293">
    <property type="entry name" value="GLUTAREDOXIN FAMILY MEMBER"/>
    <property type="match status" value="1"/>
</dbReference>
<dbReference type="InterPro" id="IPR036249">
    <property type="entry name" value="Thioredoxin-like_sf"/>
</dbReference>
<gene>
    <name evidence="8" type="ORF">A1507_05355</name>
</gene>
<dbReference type="Pfam" id="PF01722">
    <property type="entry name" value="BolA"/>
    <property type="match status" value="1"/>
</dbReference>
<keyword evidence="2" id="KW-0479">Metal-binding</keyword>
<dbReference type="SUPFAM" id="SSF82657">
    <property type="entry name" value="BolA-like"/>
    <property type="match status" value="1"/>
</dbReference>
<proteinExistence type="inferred from homology"/>
<keyword evidence="5" id="KW-0676">Redox-active center</keyword>
<dbReference type="EMBL" id="LUUJ01000034">
    <property type="protein sequence ID" value="OAI20223.1"/>
    <property type="molecule type" value="Genomic_DNA"/>
</dbReference>
<dbReference type="RefSeq" id="WP_054763046.1">
    <property type="nucleotide sequence ID" value="NZ_AP019777.1"/>
</dbReference>
<evidence type="ECO:0000313" key="9">
    <source>
        <dbReference type="Proteomes" id="UP000077857"/>
    </source>
</evidence>
<sequence>MSVKEKILQQLAENPVIIYMKGVPSAPECGFSAKTVAILNQTKIPYAYVNVLQAPFIREKLPSISKWPTYPQVFINGELIGGADIVEAMHNDGSLLPKLQAAVKPAEDSAPSQTITHSEVEALILAEYPGAKIAIEGQGCDLNITVVSDLFAEQPMIKQHQGVMATLSEPLASGRLHAVTLKTHTAAAWAALQPAANPGLLQIQI</sequence>
<evidence type="ECO:0000259" key="7">
    <source>
        <dbReference type="Pfam" id="PF00462"/>
    </source>
</evidence>
<dbReference type="GO" id="GO:0051537">
    <property type="term" value="F:2 iron, 2 sulfur cluster binding"/>
    <property type="evidence" value="ECO:0007669"/>
    <property type="project" value="UniProtKB-KW"/>
</dbReference>
<dbReference type="GO" id="GO:0046872">
    <property type="term" value="F:metal ion binding"/>
    <property type="evidence" value="ECO:0007669"/>
    <property type="project" value="UniProtKB-KW"/>
</dbReference>
<evidence type="ECO:0000256" key="5">
    <source>
        <dbReference type="ARBA" id="ARBA00023284"/>
    </source>
</evidence>
<dbReference type="AlphaFoldDB" id="A0A177NSF6"/>
<dbReference type="InterPro" id="IPR002109">
    <property type="entry name" value="Glutaredoxin"/>
</dbReference>
<dbReference type="InterPro" id="IPR033658">
    <property type="entry name" value="GRX_PICOT-like"/>
</dbReference>
<dbReference type="NCBIfam" id="TIGR00365">
    <property type="entry name" value="Grx4 family monothiol glutaredoxin"/>
    <property type="match status" value="1"/>
</dbReference>
<comment type="similarity">
    <text evidence="6">Belongs to the BolA/IbaG family.</text>
</comment>
<dbReference type="InterPro" id="IPR002634">
    <property type="entry name" value="BolA"/>
</dbReference>
<dbReference type="PANTHER" id="PTHR10293:SF72">
    <property type="entry name" value="MONOTHIOL GLUTAREDOXIN-S14, CHLOROPLASTIC"/>
    <property type="match status" value="1"/>
</dbReference>
<dbReference type="Pfam" id="PF00462">
    <property type="entry name" value="Glutaredoxin"/>
    <property type="match status" value="1"/>
</dbReference>
<dbReference type="OrthoDB" id="9804115at2"/>
<accession>A0A177NSF6</accession>
<dbReference type="PROSITE" id="PS51354">
    <property type="entry name" value="GLUTAREDOXIN_2"/>
    <property type="match status" value="1"/>
</dbReference>
<dbReference type="CDD" id="cd03028">
    <property type="entry name" value="GRX_PICOT_like"/>
    <property type="match status" value="1"/>
</dbReference>
<evidence type="ECO:0000256" key="2">
    <source>
        <dbReference type="ARBA" id="ARBA00022723"/>
    </source>
</evidence>
<evidence type="ECO:0000256" key="6">
    <source>
        <dbReference type="RuleBase" id="RU003860"/>
    </source>
</evidence>
<feature type="domain" description="Glutaredoxin" evidence="7">
    <location>
        <begin position="16"/>
        <end position="80"/>
    </location>
</feature>